<sequence>MKIYHTRSGLLLEEQGQYYLHEAEWDEFINDDELGQKCARLCQELKPVENGEDLLGEQLLAPIGHQEVWASGVTYYQSKIGREEEAKAAGGSDFYARVYLADRPELFFKATAARVSGPGDPIRIRKDSTWDVPEPELTLVVTSNAKIVGYTIGNDMSSRSIEGENPLYLPQAKTYDASAALGPCILVSEAPLPDSTGIHLEIKRQRELVFTGQTDLSQLKRKPDDLVEYLCRETSFPYGVFLMTGTGIVPGSDFTLQPGDEVTIAIDGIGSLTNTVEKR</sequence>
<gene>
    <name evidence="4" type="ORF">CRP01_00060</name>
</gene>
<dbReference type="GO" id="GO:0016853">
    <property type="term" value="F:isomerase activity"/>
    <property type="evidence" value="ECO:0007669"/>
    <property type="project" value="UniProtKB-KW"/>
</dbReference>
<reference evidence="4 5" key="1">
    <citation type="submission" date="2017-10" db="EMBL/GenBank/DDBJ databases">
        <title>The draft genome sequence of Lewinella nigricans NBRC 102662.</title>
        <authorList>
            <person name="Wang K."/>
        </authorList>
    </citation>
    <scope>NUCLEOTIDE SEQUENCE [LARGE SCALE GENOMIC DNA]</scope>
    <source>
        <strain evidence="4 5">NBRC 102662</strain>
    </source>
</reference>
<dbReference type="OrthoDB" id="9779415at2"/>
<dbReference type="GO" id="GO:0044281">
    <property type="term" value="P:small molecule metabolic process"/>
    <property type="evidence" value="ECO:0007669"/>
    <property type="project" value="UniProtKB-ARBA"/>
</dbReference>
<evidence type="ECO:0000256" key="2">
    <source>
        <dbReference type="ARBA" id="ARBA00022723"/>
    </source>
</evidence>
<evidence type="ECO:0000313" key="5">
    <source>
        <dbReference type="Proteomes" id="UP000223913"/>
    </source>
</evidence>
<name>A0A2D0NKS6_FLAN2</name>
<dbReference type="InterPro" id="IPR011234">
    <property type="entry name" value="Fumarylacetoacetase-like_C"/>
</dbReference>
<keyword evidence="5" id="KW-1185">Reference proteome</keyword>
<dbReference type="PANTHER" id="PTHR42796:SF7">
    <property type="entry name" value="2-DEHYDRO-3-DEOXY-D-ARABINONATE DEHYDRATASE"/>
    <property type="match status" value="1"/>
</dbReference>
<evidence type="ECO:0000256" key="1">
    <source>
        <dbReference type="ARBA" id="ARBA00010211"/>
    </source>
</evidence>
<accession>A0A2D0NKS6</accession>
<dbReference type="RefSeq" id="WP_099147935.1">
    <property type="nucleotide sequence ID" value="NZ_PDUD01000001.1"/>
</dbReference>
<evidence type="ECO:0000259" key="3">
    <source>
        <dbReference type="Pfam" id="PF01557"/>
    </source>
</evidence>
<dbReference type="Pfam" id="PF01557">
    <property type="entry name" value="FAA_hydrolase"/>
    <property type="match status" value="1"/>
</dbReference>
<dbReference type="GO" id="GO:0046872">
    <property type="term" value="F:metal ion binding"/>
    <property type="evidence" value="ECO:0007669"/>
    <property type="project" value="UniProtKB-KW"/>
</dbReference>
<proteinExistence type="inferred from homology"/>
<dbReference type="AlphaFoldDB" id="A0A2D0NKS6"/>
<dbReference type="EMBL" id="PDUD01000001">
    <property type="protein sequence ID" value="PHN08343.1"/>
    <property type="molecule type" value="Genomic_DNA"/>
</dbReference>
<dbReference type="SUPFAM" id="SSF56529">
    <property type="entry name" value="FAH"/>
    <property type="match status" value="1"/>
</dbReference>
<dbReference type="InterPro" id="IPR051121">
    <property type="entry name" value="FAH"/>
</dbReference>
<feature type="domain" description="Fumarylacetoacetase-like C-terminal" evidence="3">
    <location>
        <begin position="103"/>
        <end position="276"/>
    </location>
</feature>
<dbReference type="Proteomes" id="UP000223913">
    <property type="component" value="Unassembled WGS sequence"/>
</dbReference>
<dbReference type="Gene3D" id="3.90.850.10">
    <property type="entry name" value="Fumarylacetoacetase-like, C-terminal domain"/>
    <property type="match status" value="1"/>
</dbReference>
<dbReference type="PANTHER" id="PTHR42796">
    <property type="entry name" value="FUMARYLACETOACETATE HYDROLASE DOMAIN-CONTAINING PROTEIN 2A-RELATED"/>
    <property type="match status" value="1"/>
</dbReference>
<comment type="caution">
    <text evidence="4">The sequence shown here is derived from an EMBL/GenBank/DDBJ whole genome shotgun (WGS) entry which is preliminary data.</text>
</comment>
<protein>
    <submittedName>
        <fullName evidence="4">2-hydroxyhepta-2,4-diene-1,7-dioate isomerase</fullName>
    </submittedName>
</protein>
<comment type="similarity">
    <text evidence="1">Belongs to the FAH family.</text>
</comment>
<dbReference type="InterPro" id="IPR036663">
    <property type="entry name" value="Fumarylacetoacetase_C_sf"/>
</dbReference>
<keyword evidence="2" id="KW-0479">Metal-binding</keyword>
<keyword evidence="4" id="KW-0413">Isomerase</keyword>
<organism evidence="4 5">
    <name type="scientific">Flavilitoribacter nigricans (strain ATCC 23147 / DSM 23189 / NBRC 102662 / NCIMB 1420 / SS-2)</name>
    <name type="common">Lewinella nigricans</name>
    <dbReference type="NCBI Taxonomy" id="1122177"/>
    <lineage>
        <taxon>Bacteria</taxon>
        <taxon>Pseudomonadati</taxon>
        <taxon>Bacteroidota</taxon>
        <taxon>Saprospiria</taxon>
        <taxon>Saprospirales</taxon>
        <taxon>Lewinellaceae</taxon>
        <taxon>Flavilitoribacter</taxon>
    </lineage>
</organism>
<evidence type="ECO:0000313" key="4">
    <source>
        <dbReference type="EMBL" id="PHN08343.1"/>
    </source>
</evidence>